<dbReference type="PROSITE" id="PS51375">
    <property type="entry name" value="PPR"/>
    <property type="match status" value="9"/>
</dbReference>
<comment type="similarity">
    <text evidence="1">Belongs to the PPR family. P subfamily.</text>
</comment>
<dbReference type="Pfam" id="PF13041">
    <property type="entry name" value="PPR_2"/>
    <property type="match status" value="4"/>
</dbReference>
<evidence type="ECO:0000313" key="5">
    <source>
        <dbReference type="EMBL" id="CAI9099680.1"/>
    </source>
</evidence>
<feature type="repeat" description="PPR" evidence="3">
    <location>
        <begin position="190"/>
        <end position="224"/>
    </location>
</feature>
<accession>A0AAV1CWC3</accession>
<proteinExistence type="inferred from homology"/>
<dbReference type="EMBL" id="OX459120">
    <property type="protein sequence ID" value="CAI9099680.1"/>
    <property type="molecule type" value="Genomic_DNA"/>
</dbReference>
<feature type="repeat" description="PPR" evidence="3">
    <location>
        <begin position="443"/>
        <end position="477"/>
    </location>
</feature>
<dbReference type="AlphaFoldDB" id="A0AAV1CWC3"/>
<dbReference type="InterPro" id="IPR011990">
    <property type="entry name" value="TPR-like_helical_dom_sf"/>
</dbReference>
<feature type="repeat" description="PPR" evidence="3">
    <location>
        <begin position="301"/>
        <end position="335"/>
    </location>
</feature>
<evidence type="ECO:0000256" key="3">
    <source>
        <dbReference type="PROSITE-ProRule" id="PRU00708"/>
    </source>
</evidence>
<dbReference type="Pfam" id="PF12854">
    <property type="entry name" value="PPR_1"/>
    <property type="match status" value="2"/>
</dbReference>
<feature type="region of interest" description="Disordered" evidence="4">
    <location>
        <begin position="743"/>
        <end position="803"/>
    </location>
</feature>
<keyword evidence="2" id="KW-0677">Repeat</keyword>
<dbReference type="PANTHER" id="PTHR47939">
    <property type="entry name" value="MEMBRANE-ASSOCIATED SALT-INDUCIBLE PROTEIN-LIKE"/>
    <property type="match status" value="1"/>
</dbReference>
<feature type="repeat" description="PPR" evidence="3">
    <location>
        <begin position="406"/>
        <end position="442"/>
    </location>
</feature>
<dbReference type="Gene3D" id="1.25.40.10">
    <property type="entry name" value="Tetratricopeptide repeat domain"/>
    <property type="match status" value="4"/>
</dbReference>
<feature type="compositionally biased region" description="Acidic residues" evidence="4">
    <location>
        <begin position="743"/>
        <end position="757"/>
    </location>
</feature>
<evidence type="ECO:0000256" key="1">
    <source>
        <dbReference type="ARBA" id="ARBA00007626"/>
    </source>
</evidence>
<evidence type="ECO:0000313" key="6">
    <source>
        <dbReference type="Proteomes" id="UP001161247"/>
    </source>
</evidence>
<dbReference type="PANTHER" id="PTHR47939:SF13">
    <property type="entry name" value="OS03G0201400 PROTEIN"/>
    <property type="match status" value="1"/>
</dbReference>
<organism evidence="5 6">
    <name type="scientific">Oldenlandia corymbosa var. corymbosa</name>
    <dbReference type="NCBI Taxonomy" id="529605"/>
    <lineage>
        <taxon>Eukaryota</taxon>
        <taxon>Viridiplantae</taxon>
        <taxon>Streptophyta</taxon>
        <taxon>Embryophyta</taxon>
        <taxon>Tracheophyta</taxon>
        <taxon>Spermatophyta</taxon>
        <taxon>Magnoliopsida</taxon>
        <taxon>eudicotyledons</taxon>
        <taxon>Gunneridae</taxon>
        <taxon>Pentapetalae</taxon>
        <taxon>asterids</taxon>
        <taxon>lamiids</taxon>
        <taxon>Gentianales</taxon>
        <taxon>Rubiaceae</taxon>
        <taxon>Rubioideae</taxon>
        <taxon>Spermacoceae</taxon>
        <taxon>Hedyotis-Oldenlandia complex</taxon>
        <taxon>Oldenlandia</taxon>
    </lineage>
</organism>
<feature type="repeat" description="PPR" evidence="3">
    <location>
        <begin position="478"/>
        <end position="512"/>
    </location>
</feature>
<sequence length="1184" mass="132970">MKLMRTKGKAFVESILVSPLLFLNYKSHLFALEYHTAAPPYCNPVRNREHLHARLKSGFLNDITSPEDALNLYKQMVLLDPPPNVIAFTQLLDRLVKLKHYSLAISLYRNMTALGFPVSDYILNTVIHCYCLVNKVDFGFSVLGGFFKRGIVPDVCTFGTLLKGLFKEIRINQAQELFRKIIFEKLCEPDIPMCVTVIDGLCKVGNTSMAILFLRDMERGRVAPDVKVYTAIVDSLCKDNRVEEAILLLREMIEKGIAPNVVTYTCLIKGFSNIGAVCKEGKLEAAEGFLQMMTQHGQIPNVITYNVLMEGCCLQGQISKLQKIFDAMVGCGIVPDLISYGILIKGYFKSFKADDAIHIFREMPQKGVMPSAATYNAVLQGLFRMGRYATARHVFMEMQSVSIPPDFLTYSIMLDGLCKSGSVDQAIEFLHKFKLETEGVELHTTMYNIILDGLCKCGRLDTARDVFRSISLKGLDPDVTTYNTMIAGLCREGLVKEAKDYIVKMEENGVLADERTYNTIIRGLLKIDEFDDAAIYVEELLRREFSLDSSTFSLLLDLSSNKANCTALAKVIQNLGSERMKLMLESTLNGVLQLFCLGLVKSESIYFILDSDLANPNLFVLQTNLVQKCEEQGGICGWQSGSTNRIGCLGGKKHQSGTLKKLEISELKKEPYPHSEGGEMSVYDHVDCSALLLAHLRIINEGVKEGDLHKVTTDTKLQELCSDALAGDRLLILYDYPVNDVVDDTTGEDAESESDSDSSDRDWDEKDSEYDQEESENDYDLVADDSGGVEGPKNHKASTSSAGAKKLYNSSVGAKKVQPTSLTKAYKYDEGNYNDNSGSELEPDSEEDLQSVQGSDGEDVDKPMLFHPEDMEKPPLRAGLTFSSRAECKEAIRRYNIRRGRRWRFKKDDKRRIKAICPEKYKKNHKSKTLKQCDWIIYVSMCSGSPVVTTFVTWHKCKFRQRNKSVTSAITGRICSQLVKDNQTITTRDYKRLAKEKYKFILTKTQAYRARRKSMRIVYGNVEDQYDKLRDYCGEIMKSNHGSTVARVADPMFVDEITRESVLQGQPHKGHKMNQLRCLPQVSMDPNVAIVDSQVTTRGSALSLTHQGVVDLGSNVDDFFDAVNLGANNDVSSPGKRKLGDPNESNYEEASLHESHIAEMRSNEALPMKKIQHIKKKQKMSGYM</sequence>
<feature type="region of interest" description="Disordered" evidence="4">
    <location>
        <begin position="826"/>
        <end position="873"/>
    </location>
</feature>
<gene>
    <name evidence="5" type="ORF">OLC1_LOCUS9647</name>
</gene>
<evidence type="ECO:0000256" key="2">
    <source>
        <dbReference type="ARBA" id="ARBA00022737"/>
    </source>
</evidence>
<keyword evidence="6" id="KW-1185">Reference proteome</keyword>
<dbReference type="Pfam" id="PF01535">
    <property type="entry name" value="PPR"/>
    <property type="match status" value="1"/>
</dbReference>
<feature type="compositionally biased region" description="Basic and acidic residues" evidence="4">
    <location>
        <begin position="860"/>
        <end position="873"/>
    </location>
</feature>
<dbReference type="NCBIfam" id="TIGR00756">
    <property type="entry name" value="PPR"/>
    <property type="match status" value="9"/>
</dbReference>
<reference evidence="5" key="1">
    <citation type="submission" date="2023-03" db="EMBL/GenBank/DDBJ databases">
        <authorList>
            <person name="Julca I."/>
        </authorList>
    </citation>
    <scope>NUCLEOTIDE SEQUENCE</scope>
</reference>
<evidence type="ECO:0000256" key="4">
    <source>
        <dbReference type="SAM" id="MobiDB-lite"/>
    </source>
</evidence>
<dbReference type="Proteomes" id="UP001161247">
    <property type="component" value="Chromosome 3"/>
</dbReference>
<feature type="repeat" description="PPR" evidence="3">
    <location>
        <begin position="371"/>
        <end position="405"/>
    </location>
</feature>
<dbReference type="InterPro" id="IPR002885">
    <property type="entry name" value="PPR_rpt"/>
</dbReference>
<feature type="repeat" description="PPR" evidence="3">
    <location>
        <begin position="513"/>
        <end position="547"/>
    </location>
</feature>
<name>A0AAV1CWC3_OLDCO</name>
<dbReference type="InterPro" id="IPR050667">
    <property type="entry name" value="PPR-containing_protein"/>
</dbReference>
<protein>
    <submittedName>
        <fullName evidence="5">OLC1v1036537C1</fullName>
    </submittedName>
</protein>
<feature type="compositionally biased region" description="Acidic residues" evidence="4">
    <location>
        <begin position="765"/>
        <end position="783"/>
    </location>
</feature>
<feature type="repeat" description="PPR" evidence="3">
    <location>
        <begin position="336"/>
        <end position="370"/>
    </location>
</feature>
<feature type="repeat" description="PPR" evidence="3">
    <location>
        <begin position="225"/>
        <end position="259"/>
    </location>
</feature>